<dbReference type="InterPro" id="IPR044810">
    <property type="entry name" value="WRKY_plant"/>
</dbReference>
<evidence type="ECO:0000256" key="3">
    <source>
        <dbReference type="ARBA" id="ARBA00023125"/>
    </source>
</evidence>
<gene>
    <name evidence="8" type="ORF">BDA96_03G040800</name>
</gene>
<feature type="domain" description="WRKY" evidence="7">
    <location>
        <begin position="132"/>
        <end position="197"/>
    </location>
</feature>
<feature type="compositionally biased region" description="Gly residues" evidence="6">
    <location>
        <begin position="110"/>
        <end position="120"/>
    </location>
</feature>
<comment type="caution">
    <text evidence="8">The sequence shown here is derived from an EMBL/GenBank/DDBJ whole genome shotgun (WGS) entry which is preliminary data.</text>
</comment>
<evidence type="ECO:0000313" key="8">
    <source>
        <dbReference type="EMBL" id="KAG0536163.1"/>
    </source>
</evidence>
<sequence length="260" mass="26656">MAASLGLAHDASCYAAYPPAAAAASSYFPSPPPPGDLVAEFPPTAAATAMADDYYYYYFQFGEEMGGARAPGCGGGYCSPPAPAFDNGMSLLSYGGVDGDGRRPMSGPAAGTGGNGGGGRPPASRIGFRTRSEVDVLDDGFKWRKYGKKAVKSSPNPRNYYRCSSEGCGVKKRVERDSDDPRYVITTYDGVHNHAAPGAAYLCPPPPRGATATAAAPCFSSPCSGSASAALVAAPSWSGAFDAWEAQLAAAAAHSSESSY</sequence>
<dbReference type="PANTHER" id="PTHR31221:SF326">
    <property type="entry name" value="WRKY TRANSCRIPTION FACTOR 50-RELATED"/>
    <property type="match status" value="1"/>
</dbReference>
<dbReference type="PROSITE" id="PS50811">
    <property type="entry name" value="WRKY"/>
    <property type="match status" value="1"/>
</dbReference>
<dbReference type="FunFam" id="2.20.25.80:FF:000003">
    <property type="entry name" value="WRKY transcription factor 57"/>
    <property type="match status" value="1"/>
</dbReference>
<keyword evidence="4" id="KW-0804">Transcription</keyword>
<dbReference type="PANTHER" id="PTHR31221">
    <property type="entry name" value="WRKY TRANSCRIPTION FACTOR PROTEIN 1-RELATED"/>
    <property type="match status" value="1"/>
</dbReference>
<accession>A0A921RAT1</accession>
<evidence type="ECO:0000256" key="1">
    <source>
        <dbReference type="ARBA" id="ARBA00004123"/>
    </source>
</evidence>
<dbReference type="SUPFAM" id="SSF118290">
    <property type="entry name" value="WRKY DNA-binding domain"/>
    <property type="match status" value="1"/>
</dbReference>
<feature type="region of interest" description="Disordered" evidence="6">
    <location>
        <begin position="100"/>
        <end position="126"/>
    </location>
</feature>
<dbReference type="Pfam" id="PF03106">
    <property type="entry name" value="WRKY"/>
    <property type="match status" value="1"/>
</dbReference>
<evidence type="ECO:0000256" key="5">
    <source>
        <dbReference type="ARBA" id="ARBA00023242"/>
    </source>
</evidence>
<dbReference type="SMR" id="A0A921RAT1"/>
<dbReference type="Gene3D" id="2.20.25.80">
    <property type="entry name" value="WRKY domain"/>
    <property type="match status" value="1"/>
</dbReference>
<reference evidence="8" key="1">
    <citation type="journal article" date="2019" name="BMC Genomics">
        <title>A new reference genome for Sorghum bicolor reveals high levels of sequence similarity between sweet and grain genotypes: implications for the genetics of sugar metabolism.</title>
        <authorList>
            <person name="Cooper E.A."/>
            <person name="Brenton Z.W."/>
            <person name="Flinn B.S."/>
            <person name="Jenkins J."/>
            <person name="Shu S."/>
            <person name="Flowers D."/>
            <person name="Luo F."/>
            <person name="Wang Y."/>
            <person name="Xia P."/>
            <person name="Barry K."/>
            <person name="Daum C."/>
            <person name="Lipzen A."/>
            <person name="Yoshinaga Y."/>
            <person name="Schmutz J."/>
            <person name="Saski C."/>
            <person name="Vermerris W."/>
            <person name="Kresovich S."/>
        </authorList>
    </citation>
    <scope>NUCLEOTIDE SEQUENCE</scope>
</reference>
<dbReference type="InterPro" id="IPR036576">
    <property type="entry name" value="WRKY_dom_sf"/>
</dbReference>
<name>A0A921RAT1_SORBI</name>
<evidence type="ECO:0000256" key="4">
    <source>
        <dbReference type="ARBA" id="ARBA00023163"/>
    </source>
</evidence>
<dbReference type="GO" id="GO:0005634">
    <property type="term" value="C:nucleus"/>
    <property type="evidence" value="ECO:0007669"/>
    <property type="project" value="UniProtKB-SubCell"/>
</dbReference>
<dbReference type="OrthoDB" id="693960at2759"/>
<dbReference type="InterPro" id="IPR003657">
    <property type="entry name" value="WRKY_dom"/>
</dbReference>
<reference evidence="8" key="2">
    <citation type="submission" date="2020-10" db="EMBL/GenBank/DDBJ databases">
        <authorList>
            <person name="Cooper E.A."/>
            <person name="Brenton Z.W."/>
            <person name="Flinn B.S."/>
            <person name="Jenkins J."/>
            <person name="Shu S."/>
            <person name="Flowers D."/>
            <person name="Luo F."/>
            <person name="Wang Y."/>
            <person name="Xia P."/>
            <person name="Barry K."/>
            <person name="Daum C."/>
            <person name="Lipzen A."/>
            <person name="Yoshinaga Y."/>
            <person name="Schmutz J."/>
            <person name="Saski C."/>
            <person name="Vermerris W."/>
            <person name="Kresovich S."/>
        </authorList>
    </citation>
    <scope>NUCLEOTIDE SEQUENCE</scope>
</reference>
<dbReference type="EMBL" id="CM027682">
    <property type="protein sequence ID" value="KAG0536163.1"/>
    <property type="molecule type" value="Genomic_DNA"/>
</dbReference>
<evidence type="ECO:0000259" key="7">
    <source>
        <dbReference type="PROSITE" id="PS50811"/>
    </source>
</evidence>
<organism evidence="8 9">
    <name type="scientific">Sorghum bicolor</name>
    <name type="common">Sorghum</name>
    <name type="synonym">Sorghum vulgare</name>
    <dbReference type="NCBI Taxonomy" id="4558"/>
    <lineage>
        <taxon>Eukaryota</taxon>
        <taxon>Viridiplantae</taxon>
        <taxon>Streptophyta</taxon>
        <taxon>Embryophyta</taxon>
        <taxon>Tracheophyta</taxon>
        <taxon>Spermatophyta</taxon>
        <taxon>Magnoliopsida</taxon>
        <taxon>Liliopsida</taxon>
        <taxon>Poales</taxon>
        <taxon>Poaceae</taxon>
        <taxon>PACMAD clade</taxon>
        <taxon>Panicoideae</taxon>
        <taxon>Andropogonodae</taxon>
        <taxon>Andropogoneae</taxon>
        <taxon>Sorghinae</taxon>
        <taxon>Sorghum</taxon>
    </lineage>
</organism>
<keyword evidence="3" id="KW-0238">DNA-binding</keyword>
<evidence type="ECO:0000256" key="2">
    <source>
        <dbReference type="ARBA" id="ARBA00023015"/>
    </source>
</evidence>
<dbReference type="Gramene" id="EES00157">
    <property type="protein sequence ID" value="EES00157"/>
    <property type="gene ID" value="SORBI_3003G037400"/>
</dbReference>
<dbReference type="GO" id="GO:0003700">
    <property type="term" value="F:DNA-binding transcription factor activity"/>
    <property type="evidence" value="ECO:0007669"/>
    <property type="project" value="InterPro"/>
</dbReference>
<evidence type="ECO:0000256" key="6">
    <source>
        <dbReference type="SAM" id="MobiDB-lite"/>
    </source>
</evidence>
<comment type="subcellular location">
    <subcellularLocation>
        <location evidence="1">Nucleus</location>
    </subcellularLocation>
</comment>
<dbReference type="AlphaFoldDB" id="A0A921RAT1"/>
<dbReference type="OMA" id="RATDYYA"/>
<dbReference type="GO" id="GO:0043565">
    <property type="term" value="F:sequence-specific DNA binding"/>
    <property type="evidence" value="ECO:0007669"/>
    <property type="project" value="InterPro"/>
</dbReference>
<keyword evidence="5" id="KW-0539">Nucleus</keyword>
<dbReference type="Proteomes" id="UP000807115">
    <property type="component" value="Chromosome 3"/>
</dbReference>
<dbReference type="KEGG" id="sbi:8078744"/>
<dbReference type="SMART" id="SM00774">
    <property type="entry name" value="WRKY"/>
    <property type="match status" value="1"/>
</dbReference>
<keyword evidence="2" id="KW-0805">Transcription regulation</keyword>
<protein>
    <recommendedName>
        <fullName evidence="7">WRKY domain-containing protein</fullName>
    </recommendedName>
</protein>
<proteinExistence type="predicted"/>
<evidence type="ECO:0000313" key="9">
    <source>
        <dbReference type="Proteomes" id="UP000807115"/>
    </source>
</evidence>